<dbReference type="Pfam" id="PF03033">
    <property type="entry name" value="Glyco_transf_28"/>
    <property type="match status" value="1"/>
</dbReference>
<dbReference type="Proteomes" id="UP000177090">
    <property type="component" value="Unassembled WGS sequence"/>
</dbReference>
<dbReference type="STRING" id="1802440.A2569_00360"/>
<dbReference type="GO" id="GO:0009252">
    <property type="term" value="P:peptidoglycan biosynthetic process"/>
    <property type="evidence" value="ECO:0007669"/>
    <property type="project" value="UniProtKB-UniRule"/>
</dbReference>
<evidence type="ECO:0000256" key="9">
    <source>
        <dbReference type="ARBA" id="ARBA00023316"/>
    </source>
</evidence>
<feature type="binding site" evidence="10">
    <location>
        <position position="199"/>
    </location>
    <ligand>
        <name>UDP-N-acetyl-alpha-D-glucosamine</name>
        <dbReference type="ChEBI" id="CHEBI:57705"/>
    </ligand>
</feature>
<keyword evidence="1 10" id="KW-1003">Cell membrane</keyword>
<dbReference type="UniPathway" id="UPA00219"/>
<comment type="catalytic activity">
    <reaction evidence="10">
        <text>di-trans,octa-cis-undecaprenyl diphospho-N-acetyl-alpha-D-muramoyl-L-alanyl-D-glutamyl-meso-2,6-diaminopimeloyl-D-alanyl-D-alanine + UDP-N-acetyl-alpha-D-glucosamine = di-trans,octa-cis-undecaprenyl diphospho-[N-acetyl-alpha-D-glucosaminyl-(1-&gt;4)]-N-acetyl-alpha-D-muramoyl-L-alanyl-D-glutamyl-meso-2,6-diaminopimeloyl-D-alanyl-D-alanine + UDP + H(+)</text>
        <dbReference type="Rhea" id="RHEA:31227"/>
        <dbReference type="ChEBI" id="CHEBI:15378"/>
        <dbReference type="ChEBI" id="CHEBI:57705"/>
        <dbReference type="ChEBI" id="CHEBI:58223"/>
        <dbReference type="ChEBI" id="CHEBI:61387"/>
        <dbReference type="ChEBI" id="CHEBI:61388"/>
        <dbReference type="EC" id="2.4.1.227"/>
    </reaction>
</comment>
<keyword evidence="8 10" id="KW-0131">Cell cycle</keyword>
<dbReference type="InterPro" id="IPR004276">
    <property type="entry name" value="GlycoTrans_28_N"/>
</dbReference>
<dbReference type="PANTHER" id="PTHR21015">
    <property type="entry name" value="UDP-N-ACETYLGLUCOSAMINE--N-ACETYLMURAMYL-(PENTAPEPTIDE) PYROPHOSPHORYL-UNDECAPRENOL N-ACETYLGLUCOSAMINE TRANSFERASE 1"/>
    <property type="match status" value="1"/>
</dbReference>
<dbReference type="InterPro" id="IPR007235">
    <property type="entry name" value="Glyco_trans_28_C"/>
</dbReference>
<evidence type="ECO:0000256" key="3">
    <source>
        <dbReference type="ARBA" id="ARBA00022676"/>
    </source>
</evidence>
<dbReference type="CDD" id="cd03785">
    <property type="entry name" value="GT28_MurG"/>
    <property type="match status" value="1"/>
</dbReference>
<feature type="domain" description="Glycosyl transferase family 28 C-terminal" evidence="12">
    <location>
        <begin position="192"/>
        <end position="359"/>
    </location>
</feature>
<accession>A0A1G2QJD6</accession>
<keyword evidence="4 10" id="KW-0808">Transferase</keyword>
<reference evidence="13 14" key="1">
    <citation type="journal article" date="2016" name="Nat. Commun.">
        <title>Thousands of microbial genomes shed light on interconnected biogeochemical processes in an aquifer system.</title>
        <authorList>
            <person name="Anantharaman K."/>
            <person name="Brown C.T."/>
            <person name="Hug L.A."/>
            <person name="Sharon I."/>
            <person name="Castelle C.J."/>
            <person name="Probst A.J."/>
            <person name="Thomas B.C."/>
            <person name="Singh A."/>
            <person name="Wilkins M.J."/>
            <person name="Karaoz U."/>
            <person name="Brodie E.L."/>
            <person name="Williams K.H."/>
            <person name="Hubbard S.S."/>
            <person name="Banfield J.F."/>
        </authorList>
    </citation>
    <scope>NUCLEOTIDE SEQUENCE [LARGE SCALE GENOMIC DNA]</scope>
</reference>
<keyword evidence="7 10" id="KW-0472">Membrane</keyword>
<dbReference type="GO" id="GO:0005975">
    <property type="term" value="P:carbohydrate metabolic process"/>
    <property type="evidence" value="ECO:0007669"/>
    <property type="project" value="InterPro"/>
</dbReference>
<evidence type="ECO:0000313" key="14">
    <source>
        <dbReference type="Proteomes" id="UP000177090"/>
    </source>
</evidence>
<dbReference type="Gene3D" id="3.40.50.2000">
    <property type="entry name" value="Glycogen Phosphorylase B"/>
    <property type="match status" value="2"/>
</dbReference>
<keyword evidence="5 10" id="KW-0133">Cell shape</keyword>
<dbReference type="GO" id="GO:0071555">
    <property type="term" value="P:cell wall organization"/>
    <property type="evidence" value="ECO:0007669"/>
    <property type="project" value="UniProtKB-KW"/>
</dbReference>
<name>A0A1G2QJD6_9BACT</name>
<comment type="caution">
    <text evidence="10">Lacks conserved residue(s) required for the propagation of feature annotation.</text>
</comment>
<dbReference type="InterPro" id="IPR006009">
    <property type="entry name" value="GlcNAc_MurG"/>
</dbReference>
<dbReference type="AlphaFoldDB" id="A0A1G2QJD6"/>
<evidence type="ECO:0000256" key="6">
    <source>
        <dbReference type="ARBA" id="ARBA00022984"/>
    </source>
</evidence>
<evidence type="ECO:0000256" key="8">
    <source>
        <dbReference type="ARBA" id="ARBA00023306"/>
    </source>
</evidence>
<dbReference type="PANTHER" id="PTHR21015:SF22">
    <property type="entry name" value="GLYCOSYLTRANSFERASE"/>
    <property type="match status" value="1"/>
</dbReference>
<evidence type="ECO:0000259" key="11">
    <source>
        <dbReference type="Pfam" id="PF03033"/>
    </source>
</evidence>
<comment type="pathway">
    <text evidence="10">Cell wall biogenesis; peptidoglycan biosynthesis.</text>
</comment>
<evidence type="ECO:0000256" key="7">
    <source>
        <dbReference type="ARBA" id="ARBA00023136"/>
    </source>
</evidence>
<evidence type="ECO:0000256" key="2">
    <source>
        <dbReference type="ARBA" id="ARBA00022618"/>
    </source>
</evidence>
<dbReference type="HAMAP" id="MF_00033">
    <property type="entry name" value="MurG"/>
    <property type="match status" value="1"/>
</dbReference>
<keyword evidence="3 10" id="KW-0328">Glycosyltransferase</keyword>
<dbReference type="GO" id="GO:0008360">
    <property type="term" value="P:regulation of cell shape"/>
    <property type="evidence" value="ECO:0007669"/>
    <property type="project" value="UniProtKB-KW"/>
</dbReference>
<evidence type="ECO:0000313" key="13">
    <source>
        <dbReference type="EMBL" id="OHA60720.1"/>
    </source>
</evidence>
<comment type="caution">
    <text evidence="13">The sequence shown here is derived from an EMBL/GenBank/DDBJ whole genome shotgun (WGS) entry which is preliminary data.</text>
</comment>
<comment type="function">
    <text evidence="10">Cell wall formation. Catalyzes the transfer of a GlcNAc subunit on undecaprenyl-pyrophosphoryl-MurNAc-pentapeptide (lipid intermediate I) to form undecaprenyl-pyrophosphoryl-MurNAc-(pentapeptide)GlcNAc (lipid intermediate II).</text>
</comment>
<evidence type="ECO:0000259" key="12">
    <source>
        <dbReference type="Pfam" id="PF04101"/>
    </source>
</evidence>
<evidence type="ECO:0000256" key="1">
    <source>
        <dbReference type="ARBA" id="ARBA00022475"/>
    </source>
</evidence>
<feature type="binding site" evidence="10">
    <location>
        <position position="169"/>
    </location>
    <ligand>
        <name>UDP-N-acetyl-alpha-D-glucosamine</name>
        <dbReference type="ChEBI" id="CHEBI:57705"/>
    </ligand>
</feature>
<feature type="domain" description="Glycosyltransferase family 28 N-terminal" evidence="11">
    <location>
        <begin position="3"/>
        <end position="146"/>
    </location>
</feature>
<sequence length="373" mass="41138">MRILFTGGGTGGHFYPIVAVVEELRRALLTEQRGDAEFYYISDTPYDAEKLAELGLSYTEIRTGKLRRYFSLKNISDFIRTGFAVLKAFIAVLRMYPSVVFSKGAYASFPVVAAARILGIPVMLHESDSKPGRVNRWTARFARRIAVSYPDAFVFFDKERTAVTGNPIRSRIMQPVRAGAHEFFGLDPTVPTLVVLGGSQGAEHINDTIVDALSFLLERYQVIHQVGKGNYEGAAARVSVLLEGNEYKGRYKLFAYFDDNQMVRAAGAATLVISRAGSAIFEIAQWGLPSIIIPIPESVSHDQLSNAFTYARSGAAVVIEDENLTPSILLSEIERLIADAPLRERMSSIAKSQARPDAARIIARELITLATTH</sequence>
<organism evidence="13 14">
    <name type="scientific">Candidatus Vogelbacteria bacterium RIFOXYD1_FULL_51_18</name>
    <dbReference type="NCBI Taxonomy" id="1802440"/>
    <lineage>
        <taxon>Bacteria</taxon>
        <taxon>Candidatus Vogeliibacteriota</taxon>
    </lineage>
</organism>
<comment type="subcellular location">
    <subcellularLocation>
        <location evidence="10">Cell membrane</location>
        <topology evidence="10">Peripheral membrane protein</topology>
        <orientation evidence="10">Cytoplasmic side</orientation>
    </subcellularLocation>
</comment>
<evidence type="ECO:0000256" key="4">
    <source>
        <dbReference type="ARBA" id="ARBA00022679"/>
    </source>
</evidence>
<dbReference type="SUPFAM" id="SSF53756">
    <property type="entry name" value="UDP-Glycosyltransferase/glycogen phosphorylase"/>
    <property type="match status" value="1"/>
</dbReference>
<evidence type="ECO:0000256" key="5">
    <source>
        <dbReference type="ARBA" id="ARBA00022960"/>
    </source>
</evidence>
<dbReference type="Pfam" id="PF04101">
    <property type="entry name" value="Glyco_tran_28_C"/>
    <property type="match status" value="1"/>
</dbReference>
<dbReference type="GO" id="GO:0051301">
    <property type="term" value="P:cell division"/>
    <property type="evidence" value="ECO:0007669"/>
    <property type="project" value="UniProtKB-KW"/>
</dbReference>
<dbReference type="EMBL" id="MHTL01000010">
    <property type="protein sequence ID" value="OHA60720.1"/>
    <property type="molecule type" value="Genomic_DNA"/>
</dbReference>
<keyword evidence="9 10" id="KW-0961">Cell wall biogenesis/degradation</keyword>
<keyword evidence="6 10" id="KW-0573">Peptidoglycan synthesis</keyword>
<dbReference type="GO" id="GO:0051991">
    <property type="term" value="F:UDP-N-acetyl-D-glucosamine:N-acetylmuramoyl-L-alanyl-D-glutamyl-meso-2,6-diaminopimelyl-D-alanyl-D-alanine-diphosphoundecaprenol 4-beta-N-acetylglucosaminlytransferase activity"/>
    <property type="evidence" value="ECO:0007669"/>
    <property type="project" value="RHEA"/>
</dbReference>
<feature type="binding site" evidence="10">
    <location>
        <position position="303"/>
    </location>
    <ligand>
        <name>UDP-N-acetyl-alpha-D-glucosamine</name>
        <dbReference type="ChEBI" id="CHEBI:57705"/>
    </ligand>
</feature>
<keyword evidence="2 10" id="KW-0132">Cell division</keyword>
<feature type="binding site" evidence="10">
    <location>
        <begin position="10"/>
        <end position="12"/>
    </location>
    <ligand>
        <name>UDP-N-acetyl-alpha-D-glucosamine</name>
        <dbReference type="ChEBI" id="CHEBI:57705"/>
    </ligand>
</feature>
<gene>
    <name evidence="10" type="primary">murG</name>
    <name evidence="13" type="ORF">A2569_00360</name>
</gene>
<dbReference type="GO" id="GO:0050511">
    <property type="term" value="F:undecaprenyldiphospho-muramoylpentapeptide beta-N-acetylglucosaminyltransferase activity"/>
    <property type="evidence" value="ECO:0007669"/>
    <property type="project" value="UniProtKB-UniRule"/>
</dbReference>
<protein>
    <recommendedName>
        <fullName evidence="10">UDP-N-acetylglucosamine--N-acetylmuramyl-(pentapeptide) pyrophosphoryl-undecaprenol N-acetylglucosamine transferase</fullName>
        <ecNumber evidence="10">2.4.1.227</ecNumber>
    </recommendedName>
    <alternativeName>
        <fullName evidence="10">Undecaprenyl-PP-MurNAc-pentapeptide-UDPGlcNAc GlcNAc transferase</fullName>
    </alternativeName>
</protein>
<comment type="similarity">
    <text evidence="10">Belongs to the glycosyltransferase 28 family. MurG subfamily.</text>
</comment>
<proteinExistence type="inferred from homology"/>
<evidence type="ECO:0000256" key="10">
    <source>
        <dbReference type="HAMAP-Rule" id="MF_00033"/>
    </source>
</evidence>
<dbReference type="EC" id="2.4.1.227" evidence="10"/>
<dbReference type="GO" id="GO:0005886">
    <property type="term" value="C:plasma membrane"/>
    <property type="evidence" value="ECO:0007669"/>
    <property type="project" value="UniProtKB-SubCell"/>
</dbReference>